<feature type="domain" description="Carrier" evidence="5">
    <location>
        <begin position="1159"/>
        <end position="1236"/>
    </location>
</feature>
<dbReference type="Gene3D" id="3.40.47.10">
    <property type="match status" value="1"/>
</dbReference>
<feature type="region of interest" description="N-terminal hotdog fold" evidence="4">
    <location>
        <begin position="887"/>
        <end position="1000"/>
    </location>
</feature>
<dbReference type="InterPro" id="IPR020841">
    <property type="entry name" value="PKS_Beta-ketoAc_synthase_dom"/>
</dbReference>
<dbReference type="InterPro" id="IPR016035">
    <property type="entry name" value="Acyl_Trfase/lysoPLipase"/>
</dbReference>
<gene>
    <name evidence="8" type="ORF">ACFFSA_15505</name>
</gene>
<name>A0ABV5RYI8_9ACTN</name>
<dbReference type="InterPro" id="IPR018201">
    <property type="entry name" value="Ketoacyl_synth_AS"/>
</dbReference>
<feature type="region of interest" description="C-terminal hotdog fold" evidence="4">
    <location>
        <begin position="1011"/>
        <end position="1139"/>
    </location>
</feature>
<protein>
    <submittedName>
        <fullName evidence="8">Type I polyketide synthase</fullName>
    </submittedName>
</protein>
<dbReference type="Proteomes" id="UP001589532">
    <property type="component" value="Unassembled WGS sequence"/>
</dbReference>
<evidence type="ECO:0000256" key="4">
    <source>
        <dbReference type="PROSITE-ProRule" id="PRU01363"/>
    </source>
</evidence>
<dbReference type="Gene3D" id="1.10.1200.10">
    <property type="entry name" value="ACP-like"/>
    <property type="match status" value="1"/>
</dbReference>
<dbReference type="Pfam" id="PF00109">
    <property type="entry name" value="ketoacyl-synt"/>
    <property type="match status" value="1"/>
</dbReference>
<evidence type="ECO:0000259" key="5">
    <source>
        <dbReference type="PROSITE" id="PS50075"/>
    </source>
</evidence>
<dbReference type="InterPro" id="IPR036736">
    <property type="entry name" value="ACP-like_sf"/>
</dbReference>
<dbReference type="SMART" id="SM00827">
    <property type="entry name" value="PKS_AT"/>
    <property type="match status" value="1"/>
</dbReference>
<dbReference type="Gene3D" id="3.30.70.3290">
    <property type="match status" value="1"/>
</dbReference>
<dbReference type="InterPro" id="IPR014031">
    <property type="entry name" value="Ketoacyl_synth_C"/>
</dbReference>
<dbReference type="PROSITE" id="PS52004">
    <property type="entry name" value="KS3_2"/>
    <property type="match status" value="1"/>
</dbReference>
<reference evidence="8 9" key="1">
    <citation type="submission" date="2024-09" db="EMBL/GenBank/DDBJ databases">
        <authorList>
            <person name="Sun Q."/>
            <person name="Mori K."/>
        </authorList>
    </citation>
    <scope>NUCLEOTIDE SEQUENCE [LARGE SCALE GENOMIC DNA]</scope>
    <source>
        <strain evidence="8 9">JCM 3143</strain>
    </source>
</reference>
<dbReference type="InterPro" id="IPR009081">
    <property type="entry name" value="PP-bd_ACP"/>
</dbReference>
<keyword evidence="2" id="KW-0597">Phosphoprotein</keyword>
<dbReference type="InterPro" id="IPR050091">
    <property type="entry name" value="PKS_NRPS_Biosynth_Enz"/>
</dbReference>
<dbReference type="SMART" id="SM00823">
    <property type="entry name" value="PKS_PP"/>
    <property type="match status" value="1"/>
</dbReference>
<dbReference type="SUPFAM" id="SSF55048">
    <property type="entry name" value="Probable ACP-binding domain of malonyl-CoA ACP transacylase"/>
    <property type="match status" value="1"/>
</dbReference>
<dbReference type="CDD" id="cd00833">
    <property type="entry name" value="PKS"/>
    <property type="match status" value="1"/>
</dbReference>
<dbReference type="Pfam" id="PF00550">
    <property type="entry name" value="PP-binding"/>
    <property type="match status" value="1"/>
</dbReference>
<keyword evidence="1" id="KW-0596">Phosphopantetheine</keyword>
<dbReference type="SUPFAM" id="SSF47336">
    <property type="entry name" value="ACP-like"/>
    <property type="match status" value="1"/>
</dbReference>
<comment type="caution">
    <text evidence="8">The sequence shown here is derived from an EMBL/GenBank/DDBJ whole genome shotgun (WGS) entry which is preliminary data.</text>
</comment>
<keyword evidence="9" id="KW-1185">Reference proteome</keyword>
<evidence type="ECO:0000313" key="8">
    <source>
        <dbReference type="EMBL" id="MFB9624490.1"/>
    </source>
</evidence>
<organism evidence="8 9">
    <name type="scientific">Nonomuraea helvata</name>
    <dbReference type="NCBI Taxonomy" id="37484"/>
    <lineage>
        <taxon>Bacteria</taxon>
        <taxon>Bacillati</taxon>
        <taxon>Actinomycetota</taxon>
        <taxon>Actinomycetes</taxon>
        <taxon>Streptosporangiales</taxon>
        <taxon>Streptosporangiaceae</taxon>
        <taxon>Nonomuraea</taxon>
    </lineage>
</organism>
<dbReference type="Gene3D" id="3.10.129.110">
    <property type="entry name" value="Polyketide synthase dehydratase"/>
    <property type="match status" value="1"/>
</dbReference>
<dbReference type="InterPro" id="IPR014030">
    <property type="entry name" value="Ketoacyl_synth_N"/>
</dbReference>
<dbReference type="Pfam" id="PF16197">
    <property type="entry name" value="KAsynt_C_assoc"/>
    <property type="match status" value="1"/>
</dbReference>
<dbReference type="Pfam" id="PF00698">
    <property type="entry name" value="Acyl_transf_1"/>
    <property type="match status" value="1"/>
</dbReference>
<dbReference type="PANTHER" id="PTHR43775">
    <property type="entry name" value="FATTY ACID SYNTHASE"/>
    <property type="match status" value="1"/>
</dbReference>
<feature type="active site" description="Proton donor; for dehydratase activity" evidence="4">
    <location>
        <position position="1061"/>
    </location>
</feature>
<dbReference type="PROSITE" id="PS52019">
    <property type="entry name" value="PKS_MFAS_DH"/>
    <property type="match status" value="1"/>
</dbReference>
<dbReference type="InterPro" id="IPR016039">
    <property type="entry name" value="Thiolase-like"/>
</dbReference>
<dbReference type="PROSITE" id="PS50075">
    <property type="entry name" value="CARRIER"/>
    <property type="match status" value="1"/>
</dbReference>
<dbReference type="InterPro" id="IPR049900">
    <property type="entry name" value="PKS_mFAS_DH"/>
</dbReference>
<sequence length="1245" mass="129825">MARPGEMIALIGIGCRLPGGVGSADEYWNLLCERRDASGPAPEDRWRDYADRGPSYAAAVRRTLARGSFLDGVADFDAEFFGLSPREAELMDPQQRLVMETAWEALEHAGVAPTSLAGTDAGVYVGVCTGDYGHRLLEDLPDIEAWTGIGSATCAVANRVSYALDLRGPSMAVDTACSASLVAVHLAVQALRSGETDVALAGGVNLILSPGETLTLDAAGTLAPDGRSKSFDAAADGYGRGEGAVVVVLKRLADAVRDGDRVLATIRGSAVNQDGRTAGIMAPCGQAQEHVMRRALRQADVEPGTVGYVEAHGTGTAVGDPLEAGALSAVYGKGRPPEQPCLIGSAKSNIGHLEGAAGIAGLVKAVLALERGQIPPSRLDTPTPAVDWEGAGLRVVDAPTAWPGSAHPRRAAVSAFGYGGTVAHVVLEQAPPAEPPAEGTAGRLFPVSAASRAALRQAAGNLAGVVGDLPAAGVGHTLALRRAHLPHRAVVAAEDPAALADRLRTLSAGTPHDAVTTGQVLVDPGPGPVFVFSGHGSQWAGMGRELLETEPAFASVVDELEPVFAAEIGFSPRKALTEDELTEVDRIQTMIFVMQLGLVELWREYGVRPHAVIGHSVGEIAAAVTAGALSRLDGARLICRRSRLLRRVAGRGAMVMVQLPFAEVARLLGDRTDVVAAIASSPGSTVVSGDPEAVAEVLTGWLEQGIPARRVASDVAFHGPQMDPLLAELTAAAADLTADAPGIRVYSTALDDPRTSHGFDGAYWAANLRRPVRLADAVAAAAADGYRAFVEISPHPVVTHSVLETLGAGGHEEVFVGASLRRNRPPRVTLPASVAAAYCAGLDVDWHRLQPAGGPVVLPTYPWQHRRHWRAPSAPDTAGRGHDPDTHTLLGDGIDLAGSDVRLWRTGVDDQTRPYPGSHAIEGVEIVPAAVLAATFFAAAGGQTLGEVTMSAPLLTADRREVQVVRQGTGLRLAARTAGEPDAAWQMIATATVPATPGEAPAPPAHALSPAEPGLIMQRLAAVGVPGTGFDWMVEELLRGDGALRARVRCGPAATWAPVLDAAMSVAPSAFPGDPLLRMVTHVDRLVAAGEPPDTVDIEVWLDPERADTVQVRVTDGAGDVVGWLSGLRYPVIDVPAPAENGADGARPAESIADLGPEELRAFLLEEVGAQIAKEMRLAPGDLQPHRPLVEQGLDSVLTVVVRRRLEKRFRCSLPTTLLWQQPTVAAVSDYIAGLVSANGSTEAG</sequence>
<dbReference type="Pfam" id="PF21089">
    <property type="entry name" value="PKS_DH_N"/>
    <property type="match status" value="1"/>
</dbReference>
<dbReference type="SMART" id="SM01294">
    <property type="entry name" value="PKS_PP_betabranch"/>
    <property type="match status" value="1"/>
</dbReference>
<dbReference type="SMART" id="SM00825">
    <property type="entry name" value="PKS_KS"/>
    <property type="match status" value="1"/>
</dbReference>
<proteinExistence type="predicted"/>
<evidence type="ECO:0000256" key="1">
    <source>
        <dbReference type="ARBA" id="ARBA00022450"/>
    </source>
</evidence>
<evidence type="ECO:0000259" key="6">
    <source>
        <dbReference type="PROSITE" id="PS52004"/>
    </source>
</evidence>
<evidence type="ECO:0000313" key="9">
    <source>
        <dbReference type="Proteomes" id="UP001589532"/>
    </source>
</evidence>
<dbReference type="InterPro" id="IPR042104">
    <property type="entry name" value="PKS_dehydratase_sf"/>
</dbReference>
<evidence type="ECO:0000256" key="2">
    <source>
        <dbReference type="ARBA" id="ARBA00022553"/>
    </source>
</evidence>
<dbReference type="PANTHER" id="PTHR43775:SF37">
    <property type="entry name" value="SI:DKEY-61P9.11"/>
    <property type="match status" value="1"/>
</dbReference>
<dbReference type="RefSeq" id="WP_344985482.1">
    <property type="nucleotide sequence ID" value="NZ_BAAAXV010000001.1"/>
</dbReference>
<dbReference type="EMBL" id="JBHMBW010000012">
    <property type="protein sequence ID" value="MFB9624490.1"/>
    <property type="molecule type" value="Genomic_DNA"/>
</dbReference>
<dbReference type="SUPFAM" id="SSF53901">
    <property type="entry name" value="Thiolase-like"/>
    <property type="match status" value="1"/>
</dbReference>
<dbReference type="SMART" id="SM00826">
    <property type="entry name" value="PKS_DH"/>
    <property type="match status" value="1"/>
</dbReference>
<dbReference type="SUPFAM" id="SSF52151">
    <property type="entry name" value="FabD/lysophospholipase-like"/>
    <property type="match status" value="1"/>
</dbReference>
<dbReference type="Pfam" id="PF02801">
    <property type="entry name" value="Ketoacyl-synt_C"/>
    <property type="match status" value="1"/>
</dbReference>
<dbReference type="PROSITE" id="PS00606">
    <property type="entry name" value="KS3_1"/>
    <property type="match status" value="1"/>
</dbReference>
<dbReference type="InterPro" id="IPR016036">
    <property type="entry name" value="Malonyl_transacylase_ACP-bd"/>
</dbReference>
<feature type="active site" description="Proton acceptor; for dehydratase activity" evidence="4">
    <location>
        <position position="919"/>
    </location>
</feature>
<dbReference type="InterPro" id="IPR049552">
    <property type="entry name" value="PKS_DH_N"/>
</dbReference>
<feature type="domain" description="Ketosynthase family 3 (KS3)" evidence="6">
    <location>
        <begin position="5"/>
        <end position="429"/>
    </location>
</feature>
<evidence type="ECO:0000256" key="3">
    <source>
        <dbReference type="ARBA" id="ARBA00022679"/>
    </source>
</evidence>
<dbReference type="InterPro" id="IPR001227">
    <property type="entry name" value="Ac_transferase_dom_sf"/>
</dbReference>
<dbReference type="InterPro" id="IPR020807">
    <property type="entry name" value="PKS_DH"/>
</dbReference>
<dbReference type="InterPro" id="IPR032821">
    <property type="entry name" value="PKS_assoc"/>
</dbReference>
<dbReference type="InterPro" id="IPR020806">
    <property type="entry name" value="PKS_PP-bd"/>
</dbReference>
<accession>A0ABV5RYI8</accession>
<dbReference type="InterPro" id="IPR014043">
    <property type="entry name" value="Acyl_transferase_dom"/>
</dbReference>
<dbReference type="Gene3D" id="3.40.366.10">
    <property type="entry name" value="Malonyl-Coenzyme A Acyl Carrier Protein, domain 2"/>
    <property type="match status" value="1"/>
</dbReference>
<keyword evidence="3" id="KW-0808">Transferase</keyword>
<evidence type="ECO:0000259" key="7">
    <source>
        <dbReference type="PROSITE" id="PS52019"/>
    </source>
</evidence>
<feature type="domain" description="PKS/mFAS DH" evidence="7">
    <location>
        <begin position="887"/>
        <end position="1139"/>
    </location>
</feature>